<feature type="compositionally biased region" description="Basic and acidic residues" evidence="1">
    <location>
        <begin position="52"/>
        <end position="64"/>
    </location>
</feature>
<dbReference type="AlphaFoldDB" id="A0A0A9DUU7"/>
<organism evidence="2">
    <name type="scientific">Arundo donax</name>
    <name type="common">Giant reed</name>
    <name type="synonym">Donax arundinaceus</name>
    <dbReference type="NCBI Taxonomy" id="35708"/>
    <lineage>
        <taxon>Eukaryota</taxon>
        <taxon>Viridiplantae</taxon>
        <taxon>Streptophyta</taxon>
        <taxon>Embryophyta</taxon>
        <taxon>Tracheophyta</taxon>
        <taxon>Spermatophyta</taxon>
        <taxon>Magnoliopsida</taxon>
        <taxon>Liliopsida</taxon>
        <taxon>Poales</taxon>
        <taxon>Poaceae</taxon>
        <taxon>PACMAD clade</taxon>
        <taxon>Arundinoideae</taxon>
        <taxon>Arundineae</taxon>
        <taxon>Arundo</taxon>
    </lineage>
</organism>
<evidence type="ECO:0000256" key="1">
    <source>
        <dbReference type="SAM" id="MobiDB-lite"/>
    </source>
</evidence>
<feature type="region of interest" description="Disordered" evidence="1">
    <location>
        <begin position="1"/>
        <end position="90"/>
    </location>
</feature>
<evidence type="ECO:0000313" key="2">
    <source>
        <dbReference type="EMBL" id="JAD90468.1"/>
    </source>
</evidence>
<feature type="compositionally biased region" description="Low complexity" evidence="1">
    <location>
        <begin position="1"/>
        <end position="44"/>
    </location>
</feature>
<accession>A0A0A9DUU7</accession>
<dbReference type="EMBL" id="GBRH01207427">
    <property type="protein sequence ID" value="JAD90468.1"/>
    <property type="molecule type" value="Transcribed_RNA"/>
</dbReference>
<protein>
    <submittedName>
        <fullName evidence="2">Uncharacterized protein</fullName>
    </submittedName>
</protein>
<reference evidence="2" key="1">
    <citation type="submission" date="2014-09" db="EMBL/GenBank/DDBJ databases">
        <authorList>
            <person name="Magalhaes I.L.F."/>
            <person name="Oliveira U."/>
            <person name="Santos F.R."/>
            <person name="Vidigal T.H.D.A."/>
            <person name="Brescovit A.D."/>
            <person name="Santos A.J."/>
        </authorList>
    </citation>
    <scope>NUCLEOTIDE SEQUENCE</scope>
    <source>
        <tissue evidence="2">Shoot tissue taken approximately 20 cm above the soil surface</tissue>
    </source>
</reference>
<reference evidence="2" key="2">
    <citation type="journal article" date="2015" name="Data Brief">
        <title>Shoot transcriptome of the giant reed, Arundo donax.</title>
        <authorList>
            <person name="Barrero R.A."/>
            <person name="Guerrero F.D."/>
            <person name="Moolhuijzen P."/>
            <person name="Goolsby J.A."/>
            <person name="Tidwell J."/>
            <person name="Bellgard S.E."/>
            <person name="Bellgard M.I."/>
        </authorList>
    </citation>
    <scope>NUCLEOTIDE SEQUENCE</scope>
    <source>
        <tissue evidence="2">Shoot tissue taken approximately 20 cm above the soil surface</tissue>
    </source>
</reference>
<sequence>MSPVSFSTRSTLTTTTSSRSPAASSSSSRDRPSSTTISSLTSSSGYPQPLQKHLEHLHENEAPKSDVGGSEVDPEAVFEGEAPRQQVSGLDSHPGLWLLRWHAAGAEWSSMMMQPFVFLFYKVYPVIMYSNKPCSV</sequence>
<name>A0A0A9DUU7_ARUDO</name>
<proteinExistence type="predicted"/>